<organism evidence="12 13">
    <name type="scientific">Geotalea daltonii (strain DSM 22248 / JCM 15807 / FRC-32)</name>
    <name type="common">Geobacter daltonii</name>
    <dbReference type="NCBI Taxonomy" id="316067"/>
    <lineage>
        <taxon>Bacteria</taxon>
        <taxon>Pseudomonadati</taxon>
        <taxon>Thermodesulfobacteriota</taxon>
        <taxon>Desulfuromonadia</taxon>
        <taxon>Geobacterales</taxon>
        <taxon>Geobacteraceae</taxon>
        <taxon>Geotalea</taxon>
    </lineage>
</organism>
<accession>B9LZQ3</accession>
<keyword evidence="4" id="KW-0813">Transport</keyword>
<keyword evidence="12" id="KW-0282">Flagellum</keyword>
<dbReference type="HOGENOM" id="CLU_139638_2_0_7"/>
<dbReference type="OrthoDB" id="5396894at2"/>
<dbReference type="RefSeq" id="WP_012645596.1">
    <property type="nucleotide sequence ID" value="NC_011979.1"/>
</dbReference>
<dbReference type="STRING" id="316067.Geob_0498"/>
<dbReference type="GO" id="GO:0044781">
    <property type="term" value="P:bacterial-type flagellum organization"/>
    <property type="evidence" value="ECO:0007669"/>
    <property type="project" value="UniProtKB-KW"/>
</dbReference>
<dbReference type="GO" id="GO:0009288">
    <property type="term" value="C:bacterial-type flagellum"/>
    <property type="evidence" value="ECO:0007669"/>
    <property type="project" value="InterPro"/>
</dbReference>
<keyword evidence="11" id="KW-0175">Coiled coil</keyword>
<evidence type="ECO:0000313" key="13">
    <source>
        <dbReference type="Proteomes" id="UP000007721"/>
    </source>
</evidence>
<sequence>MTKKGFQLDQVLNFRKEMEKMRKIDFAAAKYELDGANEQLARAESAMRRLSEELREKQIDGISANDLQLYANFSRKKREQIIDQRQEVVALERKVVEKRETLLTAAKDKKVLEAFKERKVQAMKRDAAERELHFLDEISIQKKGHGKR</sequence>
<keyword evidence="13" id="KW-1185">Reference proteome</keyword>
<evidence type="ECO:0000313" key="12">
    <source>
        <dbReference type="EMBL" id="ACM18867.1"/>
    </source>
</evidence>
<dbReference type="EMBL" id="CP001390">
    <property type="protein sequence ID" value="ACM18867.1"/>
    <property type="molecule type" value="Genomic_DNA"/>
</dbReference>
<comment type="subcellular location">
    <subcellularLocation>
        <location evidence="1">Cell membrane</location>
        <topology evidence="1">Peripheral membrane protein</topology>
        <orientation evidence="1">Cytoplasmic side</orientation>
    </subcellularLocation>
</comment>
<keyword evidence="12" id="KW-0966">Cell projection</keyword>
<dbReference type="Pfam" id="PF02050">
    <property type="entry name" value="FliJ"/>
    <property type="match status" value="1"/>
</dbReference>
<dbReference type="GO" id="GO:0006935">
    <property type="term" value="P:chemotaxis"/>
    <property type="evidence" value="ECO:0007669"/>
    <property type="project" value="UniProtKB-KW"/>
</dbReference>
<keyword evidence="6" id="KW-0145">Chemotaxis</keyword>
<keyword evidence="5" id="KW-1003">Cell membrane</keyword>
<keyword evidence="7" id="KW-1005">Bacterial flagellum biogenesis</keyword>
<feature type="coiled-coil region" evidence="11">
    <location>
        <begin position="26"/>
        <end position="101"/>
    </location>
</feature>
<dbReference type="GO" id="GO:0015031">
    <property type="term" value="P:protein transport"/>
    <property type="evidence" value="ECO:0007669"/>
    <property type="project" value="UniProtKB-KW"/>
</dbReference>
<dbReference type="NCBIfam" id="TIGR02473">
    <property type="entry name" value="flagell_FliJ"/>
    <property type="match status" value="1"/>
</dbReference>
<evidence type="ECO:0000256" key="7">
    <source>
        <dbReference type="ARBA" id="ARBA00022795"/>
    </source>
</evidence>
<evidence type="ECO:0000256" key="1">
    <source>
        <dbReference type="ARBA" id="ARBA00004413"/>
    </source>
</evidence>
<keyword evidence="9" id="KW-0472">Membrane</keyword>
<dbReference type="InterPro" id="IPR012823">
    <property type="entry name" value="Flagell_FliJ"/>
</dbReference>
<dbReference type="Gene3D" id="1.10.287.1700">
    <property type="match status" value="1"/>
</dbReference>
<evidence type="ECO:0000256" key="2">
    <source>
        <dbReference type="ARBA" id="ARBA00010004"/>
    </source>
</evidence>
<gene>
    <name evidence="12" type="primary">fliJ</name>
    <name evidence="12" type="ordered locus">Geob_0498</name>
</gene>
<dbReference type="AlphaFoldDB" id="B9LZQ3"/>
<dbReference type="Proteomes" id="UP000007721">
    <property type="component" value="Chromosome"/>
</dbReference>
<dbReference type="InterPro" id="IPR053716">
    <property type="entry name" value="Flag_assembly_chemotaxis_eff"/>
</dbReference>
<dbReference type="GO" id="GO:0005886">
    <property type="term" value="C:plasma membrane"/>
    <property type="evidence" value="ECO:0007669"/>
    <property type="project" value="UniProtKB-SubCell"/>
</dbReference>
<evidence type="ECO:0000256" key="8">
    <source>
        <dbReference type="ARBA" id="ARBA00022927"/>
    </source>
</evidence>
<evidence type="ECO:0000256" key="11">
    <source>
        <dbReference type="SAM" id="Coils"/>
    </source>
</evidence>
<proteinExistence type="inferred from homology"/>
<keyword evidence="10" id="KW-1006">Bacterial flagellum protein export</keyword>
<protein>
    <recommendedName>
        <fullName evidence="3">Flagellar FliJ protein</fullName>
    </recommendedName>
</protein>
<evidence type="ECO:0000256" key="4">
    <source>
        <dbReference type="ARBA" id="ARBA00022448"/>
    </source>
</evidence>
<name>B9LZQ3_GEODF</name>
<dbReference type="eggNOG" id="COG2882">
    <property type="taxonomic scope" value="Bacteria"/>
</dbReference>
<evidence type="ECO:0000256" key="10">
    <source>
        <dbReference type="ARBA" id="ARBA00023225"/>
    </source>
</evidence>
<keyword evidence="12" id="KW-0969">Cilium</keyword>
<evidence type="ECO:0000256" key="3">
    <source>
        <dbReference type="ARBA" id="ARBA00020392"/>
    </source>
</evidence>
<keyword evidence="8" id="KW-0653">Protein transport</keyword>
<comment type="similarity">
    <text evidence="2">Belongs to the FliJ family.</text>
</comment>
<dbReference type="KEGG" id="geo:Geob_0498"/>
<evidence type="ECO:0000256" key="6">
    <source>
        <dbReference type="ARBA" id="ARBA00022500"/>
    </source>
</evidence>
<evidence type="ECO:0000256" key="5">
    <source>
        <dbReference type="ARBA" id="ARBA00022475"/>
    </source>
</evidence>
<dbReference type="GO" id="GO:0071973">
    <property type="term" value="P:bacterial-type flagellum-dependent cell motility"/>
    <property type="evidence" value="ECO:0007669"/>
    <property type="project" value="InterPro"/>
</dbReference>
<reference evidence="12 13" key="1">
    <citation type="submission" date="2009-01" db="EMBL/GenBank/DDBJ databases">
        <title>Complete sequence of Geobacter sp. FRC-32.</title>
        <authorList>
            <consortium name="US DOE Joint Genome Institute"/>
            <person name="Lucas S."/>
            <person name="Copeland A."/>
            <person name="Lapidus A."/>
            <person name="Glavina del Rio T."/>
            <person name="Dalin E."/>
            <person name="Tice H."/>
            <person name="Bruce D."/>
            <person name="Goodwin L."/>
            <person name="Pitluck S."/>
            <person name="Saunders E."/>
            <person name="Brettin T."/>
            <person name="Detter J.C."/>
            <person name="Han C."/>
            <person name="Larimer F."/>
            <person name="Land M."/>
            <person name="Hauser L."/>
            <person name="Kyrpides N."/>
            <person name="Ovchinnikova G."/>
            <person name="Kostka J."/>
            <person name="Richardson P."/>
        </authorList>
    </citation>
    <scope>NUCLEOTIDE SEQUENCE [LARGE SCALE GENOMIC DNA]</scope>
    <source>
        <strain evidence="13">DSM 22248 / JCM 15807 / FRC-32</strain>
    </source>
</reference>
<evidence type="ECO:0000256" key="9">
    <source>
        <dbReference type="ARBA" id="ARBA00023136"/>
    </source>
</evidence>